<comment type="caution">
    <text evidence="12">The sequence shown here is derived from an EMBL/GenBank/DDBJ whole genome shotgun (WGS) entry which is preliminary data.</text>
</comment>
<feature type="transmembrane region" description="Helical" evidence="10">
    <location>
        <begin position="392"/>
        <end position="414"/>
    </location>
</feature>
<keyword evidence="5 10" id="KW-0812">Transmembrane</keyword>
<feature type="transmembrane region" description="Helical" evidence="10">
    <location>
        <begin position="426"/>
        <end position="449"/>
    </location>
</feature>
<dbReference type="GO" id="GO:0016020">
    <property type="term" value="C:membrane"/>
    <property type="evidence" value="ECO:0007669"/>
    <property type="project" value="UniProtKB-SubCell"/>
</dbReference>
<evidence type="ECO:0000313" key="13">
    <source>
        <dbReference type="Proteomes" id="UP000233551"/>
    </source>
</evidence>
<dbReference type="STRING" id="22663.A0A2I0KJD4"/>
<feature type="domain" description="Major facilitator superfamily (MFS) profile" evidence="11">
    <location>
        <begin position="23"/>
        <end position="480"/>
    </location>
</feature>
<dbReference type="InterPro" id="IPR044778">
    <property type="entry name" value="MFS_STP/MST-like_plant"/>
</dbReference>
<dbReference type="GO" id="GO:0015293">
    <property type="term" value="F:symporter activity"/>
    <property type="evidence" value="ECO:0007669"/>
    <property type="project" value="UniProtKB-KW"/>
</dbReference>
<feature type="transmembrane region" description="Helical" evidence="10">
    <location>
        <begin position="319"/>
        <end position="341"/>
    </location>
</feature>
<dbReference type="GO" id="GO:0015145">
    <property type="term" value="F:monosaccharide transmembrane transporter activity"/>
    <property type="evidence" value="ECO:0007669"/>
    <property type="project" value="InterPro"/>
</dbReference>
<dbReference type="PROSITE" id="PS50850">
    <property type="entry name" value="MFS"/>
    <property type="match status" value="1"/>
</dbReference>
<feature type="transmembrane region" description="Helical" evidence="10">
    <location>
        <begin position="136"/>
        <end position="157"/>
    </location>
</feature>
<keyword evidence="3 9" id="KW-0813">Transport</keyword>
<keyword evidence="13" id="KW-1185">Reference proteome</keyword>
<dbReference type="PANTHER" id="PTHR23500:SF569">
    <property type="entry name" value="SUGAR TRANSPORT PROTEIN 4"/>
    <property type="match status" value="1"/>
</dbReference>
<gene>
    <name evidence="12" type="ORF">CRG98_011045</name>
</gene>
<dbReference type="NCBIfam" id="TIGR00879">
    <property type="entry name" value="SP"/>
    <property type="match status" value="1"/>
</dbReference>
<evidence type="ECO:0000256" key="6">
    <source>
        <dbReference type="ARBA" id="ARBA00022847"/>
    </source>
</evidence>
<evidence type="ECO:0000259" key="11">
    <source>
        <dbReference type="PROSITE" id="PS50850"/>
    </source>
</evidence>
<evidence type="ECO:0000256" key="3">
    <source>
        <dbReference type="ARBA" id="ARBA00022448"/>
    </source>
</evidence>
<feature type="transmembrane region" description="Helical" evidence="10">
    <location>
        <begin position="283"/>
        <end position="307"/>
    </location>
</feature>
<keyword evidence="8 10" id="KW-0472">Membrane</keyword>
<evidence type="ECO:0000313" key="12">
    <source>
        <dbReference type="EMBL" id="PKI68559.1"/>
    </source>
</evidence>
<protein>
    <recommendedName>
        <fullName evidence="11">Major facilitator superfamily (MFS) profile domain-containing protein</fullName>
    </recommendedName>
</protein>
<dbReference type="AlphaFoldDB" id="A0A2I0KJD4"/>
<dbReference type="Proteomes" id="UP000233551">
    <property type="component" value="Unassembled WGS sequence"/>
</dbReference>
<evidence type="ECO:0000256" key="8">
    <source>
        <dbReference type="ARBA" id="ARBA00023136"/>
    </source>
</evidence>
<evidence type="ECO:0000256" key="10">
    <source>
        <dbReference type="SAM" id="Phobius"/>
    </source>
</evidence>
<evidence type="ECO:0000256" key="2">
    <source>
        <dbReference type="ARBA" id="ARBA00010992"/>
    </source>
</evidence>
<evidence type="ECO:0000256" key="9">
    <source>
        <dbReference type="RuleBase" id="RU003346"/>
    </source>
</evidence>
<evidence type="ECO:0000256" key="5">
    <source>
        <dbReference type="ARBA" id="ARBA00022692"/>
    </source>
</evidence>
<dbReference type="InterPro" id="IPR020846">
    <property type="entry name" value="MFS_dom"/>
</dbReference>
<dbReference type="SUPFAM" id="SSF103473">
    <property type="entry name" value="MFS general substrate transporter"/>
    <property type="match status" value="1"/>
</dbReference>
<dbReference type="InterPro" id="IPR045262">
    <property type="entry name" value="STP/PLT_plant"/>
</dbReference>
<feature type="transmembrane region" description="Helical" evidence="10">
    <location>
        <begin position="80"/>
        <end position="98"/>
    </location>
</feature>
<dbReference type="EMBL" id="PGOL01000548">
    <property type="protein sequence ID" value="PKI68559.1"/>
    <property type="molecule type" value="Genomic_DNA"/>
</dbReference>
<feature type="transmembrane region" description="Helical" evidence="10">
    <location>
        <begin position="200"/>
        <end position="221"/>
    </location>
</feature>
<keyword evidence="4" id="KW-0762">Sugar transport</keyword>
<dbReference type="Gene3D" id="1.20.1250.20">
    <property type="entry name" value="MFS general substrate transporter like domains"/>
    <property type="match status" value="1"/>
</dbReference>
<name>A0A2I0KJD4_PUNGR</name>
<comment type="subcellular location">
    <subcellularLocation>
        <location evidence="1">Membrane</location>
        <topology evidence="1">Multi-pass membrane protein</topology>
    </subcellularLocation>
</comment>
<dbReference type="Pfam" id="PF00083">
    <property type="entry name" value="Sugar_tr"/>
    <property type="match status" value="1"/>
</dbReference>
<dbReference type="CDD" id="cd17361">
    <property type="entry name" value="MFS_STP"/>
    <property type="match status" value="1"/>
</dbReference>
<evidence type="ECO:0000256" key="7">
    <source>
        <dbReference type="ARBA" id="ARBA00022989"/>
    </source>
</evidence>
<reference evidence="12 13" key="1">
    <citation type="submission" date="2017-11" db="EMBL/GenBank/DDBJ databases">
        <title>De-novo sequencing of pomegranate (Punica granatum L.) genome.</title>
        <authorList>
            <person name="Akparov Z."/>
            <person name="Amiraslanov A."/>
            <person name="Hajiyeva S."/>
            <person name="Abbasov M."/>
            <person name="Kaur K."/>
            <person name="Hamwieh A."/>
            <person name="Solovyev V."/>
            <person name="Salamov A."/>
            <person name="Braich B."/>
            <person name="Kosarev P."/>
            <person name="Mahmoud A."/>
            <person name="Hajiyev E."/>
            <person name="Babayeva S."/>
            <person name="Izzatullayeva V."/>
            <person name="Mammadov A."/>
            <person name="Mammadov A."/>
            <person name="Sharifova S."/>
            <person name="Ojaghi J."/>
            <person name="Eynullazada K."/>
            <person name="Bayramov B."/>
            <person name="Abdulazimova A."/>
            <person name="Shahmuradov I."/>
        </authorList>
    </citation>
    <scope>NUCLEOTIDE SEQUENCE [LARGE SCALE GENOMIC DNA]</scope>
    <source>
        <strain evidence="13">cv. AG2017</strain>
        <tissue evidence="12">Leaf</tissue>
    </source>
</reference>
<comment type="similarity">
    <text evidence="2 9">Belongs to the major facilitator superfamily. Sugar transporter (TC 2.A.1.1) family.</text>
</comment>
<proteinExistence type="inferred from homology"/>
<feature type="transmembrane region" description="Helical" evidence="10">
    <location>
        <begin position="348"/>
        <end position="372"/>
    </location>
</feature>
<evidence type="ECO:0000256" key="4">
    <source>
        <dbReference type="ARBA" id="ARBA00022597"/>
    </source>
</evidence>
<organism evidence="12 13">
    <name type="scientific">Punica granatum</name>
    <name type="common">Pomegranate</name>
    <dbReference type="NCBI Taxonomy" id="22663"/>
    <lineage>
        <taxon>Eukaryota</taxon>
        <taxon>Viridiplantae</taxon>
        <taxon>Streptophyta</taxon>
        <taxon>Embryophyta</taxon>
        <taxon>Tracheophyta</taxon>
        <taxon>Spermatophyta</taxon>
        <taxon>Magnoliopsida</taxon>
        <taxon>eudicotyledons</taxon>
        <taxon>Gunneridae</taxon>
        <taxon>Pentapetalae</taxon>
        <taxon>rosids</taxon>
        <taxon>malvids</taxon>
        <taxon>Myrtales</taxon>
        <taxon>Lythraceae</taxon>
        <taxon>Punica</taxon>
    </lineage>
</organism>
<keyword evidence="6" id="KW-0769">Symport</keyword>
<dbReference type="FunFam" id="1.20.1250.20:FF:000002">
    <property type="entry name" value="Sugar transport protein 13"/>
    <property type="match status" value="1"/>
</dbReference>
<feature type="transmembrane region" description="Helical" evidence="10">
    <location>
        <begin position="455"/>
        <end position="476"/>
    </location>
</feature>
<sequence>MGLASRPPPPEYEGGFTLYLAFTSFIAAVAGLLFGYDMGISGGLSTMRSFLQEFFPNIYEKTKHRPLFRADAYCQYNNHMLTLFTSSLYLAALVSSFFASTISRKHGRRVSIFLSGLFFLFGAALGGYATNVTMLIFGRLSLGFGVGFGNQAVPVYLSEMAPAKLRGSLNLSFHVATAIGIFIANIVNFIAPFVDKTEGWRFSIGLVAVPAVFLTLGALILPDTPSSLIERGHPDAAKKVLQRIRGMVNVEREYNDLINACYFSNKIEYPWKHMFTRRYRPQLIMCTLIPLFSQFTGIIVVLFYLPILFKTLGFGDQAAIVSASLIAIVLLLTTFVSVALVDKCGRKALFIEGGIQMLICQLAAQIGVGFIIAKKFGVKGEGFLTRDDASMLLLLISLYFAAFSWSWGPLGFLVPTEICPLELRSAGQAISVSIGMLFTFILAQVFVSMLCYMKFGLFFFFATFLVAMTLFIYLFVPETKNVPLEEMSWVLKVHWFWGDYIPDEVIFEDPEGFSKESPHVGIQEFFMRNLEMRFNLDKEANRACQGPFFCCGA</sequence>
<dbReference type="InterPro" id="IPR005828">
    <property type="entry name" value="MFS_sugar_transport-like"/>
</dbReference>
<dbReference type="InterPro" id="IPR036259">
    <property type="entry name" value="MFS_trans_sf"/>
</dbReference>
<feature type="transmembrane region" description="Helical" evidence="10">
    <location>
        <begin position="16"/>
        <end position="36"/>
    </location>
</feature>
<feature type="transmembrane region" description="Helical" evidence="10">
    <location>
        <begin position="169"/>
        <end position="194"/>
    </location>
</feature>
<feature type="transmembrane region" description="Helical" evidence="10">
    <location>
        <begin position="110"/>
        <end position="130"/>
    </location>
</feature>
<dbReference type="InterPro" id="IPR003663">
    <property type="entry name" value="Sugar/inositol_transpt"/>
</dbReference>
<evidence type="ECO:0000256" key="1">
    <source>
        <dbReference type="ARBA" id="ARBA00004141"/>
    </source>
</evidence>
<dbReference type="PANTHER" id="PTHR23500">
    <property type="entry name" value="SOLUTE CARRIER FAMILY 2, FACILITATED GLUCOSE TRANSPORTER"/>
    <property type="match status" value="1"/>
</dbReference>
<accession>A0A2I0KJD4</accession>
<keyword evidence="7 10" id="KW-1133">Transmembrane helix</keyword>
<dbReference type="PRINTS" id="PR00171">
    <property type="entry name" value="SUGRTRNSPORT"/>
</dbReference>